<evidence type="ECO:0000256" key="7">
    <source>
        <dbReference type="ARBA" id="ARBA00022692"/>
    </source>
</evidence>
<dbReference type="EMBL" id="LT799839">
    <property type="protein sequence ID" value="SLK13851.1"/>
    <property type="molecule type" value="Genomic_DNA"/>
</dbReference>
<evidence type="ECO:0000256" key="12">
    <source>
        <dbReference type="ARBA" id="ARBA00031899"/>
    </source>
</evidence>
<dbReference type="SUPFAM" id="SSF55729">
    <property type="entry name" value="Acyl-CoA N-acyltransferases (Nat)"/>
    <property type="match status" value="1"/>
</dbReference>
<feature type="transmembrane region" description="Helical" evidence="14">
    <location>
        <begin position="232"/>
        <end position="253"/>
    </location>
</feature>
<dbReference type="RefSeq" id="WP_079481128.1">
    <property type="nucleotide sequence ID" value="NZ_CBML010000006.1"/>
</dbReference>
<gene>
    <name evidence="14" type="primary">mprF</name>
    <name evidence="16" type="ORF">CCH01_05500</name>
</gene>
<keyword evidence="8 14" id="KW-1133">Transmembrane helix</keyword>
<dbReference type="GO" id="GO:0006629">
    <property type="term" value="P:lipid metabolic process"/>
    <property type="evidence" value="ECO:0007669"/>
    <property type="project" value="UniProtKB-KW"/>
</dbReference>
<dbReference type="InterPro" id="IPR024320">
    <property type="entry name" value="LPG_synthase_C"/>
</dbReference>
<evidence type="ECO:0000256" key="2">
    <source>
        <dbReference type="ARBA" id="ARBA00008627"/>
    </source>
</evidence>
<feature type="transmembrane region" description="Helical" evidence="14">
    <location>
        <begin position="273"/>
        <end position="297"/>
    </location>
</feature>
<feature type="transmembrane region" description="Helical" evidence="14">
    <location>
        <begin position="163"/>
        <end position="181"/>
    </location>
</feature>
<dbReference type="Pfam" id="PF03706">
    <property type="entry name" value="LPG_synthase_TM"/>
    <property type="match status" value="1"/>
</dbReference>
<dbReference type="GO" id="GO:0050071">
    <property type="term" value="F:phosphatidylglycerol lysyltransferase activity"/>
    <property type="evidence" value="ECO:0007669"/>
    <property type="project" value="UniProtKB-EC"/>
</dbReference>
<feature type="transmembrane region" description="Helical" evidence="14">
    <location>
        <begin position="387"/>
        <end position="404"/>
    </location>
</feature>
<dbReference type="OrthoDB" id="145485at2"/>
<feature type="domain" description="Phosphatidylglycerol lysyltransferase C-terminal" evidence="15">
    <location>
        <begin position="527"/>
        <end position="819"/>
    </location>
</feature>
<comment type="catalytic activity">
    <reaction evidence="13 14">
        <text>L-lysyl-tRNA(Lys) + a 1,2-diacyl-sn-glycero-3-phospho-(1'-sn-glycerol) = a 1,2-diacyl-sn-glycero-3-phospho-1'-(3'-O-L-lysyl)-sn-glycerol + tRNA(Lys)</text>
        <dbReference type="Rhea" id="RHEA:10668"/>
        <dbReference type="Rhea" id="RHEA-COMP:9696"/>
        <dbReference type="Rhea" id="RHEA-COMP:9697"/>
        <dbReference type="ChEBI" id="CHEBI:64716"/>
        <dbReference type="ChEBI" id="CHEBI:75792"/>
        <dbReference type="ChEBI" id="CHEBI:78442"/>
        <dbReference type="ChEBI" id="CHEBI:78529"/>
        <dbReference type="EC" id="2.3.2.3"/>
    </reaction>
</comment>
<evidence type="ECO:0000256" key="6">
    <source>
        <dbReference type="ARBA" id="ARBA00022679"/>
    </source>
</evidence>
<comment type="similarity">
    <text evidence="2 14">Belongs to the LPG synthase family.</text>
</comment>
<evidence type="ECO:0000256" key="13">
    <source>
        <dbReference type="ARBA" id="ARBA00047540"/>
    </source>
</evidence>
<dbReference type="GO" id="GO:0055091">
    <property type="term" value="P:phospholipid homeostasis"/>
    <property type="evidence" value="ECO:0007669"/>
    <property type="project" value="TreeGrafter"/>
</dbReference>
<evidence type="ECO:0000313" key="16">
    <source>
        <dbReference type="EMBL" id="SLK13851.1"/>
    </source>
</evidence>
<dbReference type="PANTHER" id="PTHR34697:SF2">
    <property type="entry name" value="PHOSPHATIDYLGLYCEROL LYSYLTRANSFERASE"/>
    <property type="match status" value="1"/>
</dbReference>
<feature type="transmembrane region" description="Helical" evidence="14">
    <location>
        <begin position="482"/>
        <end position="506"/>
    </location>
</feature>
<feature type="transmembrane region" description="Helical" evidence="14">
    <location>
        <begin position="50"/>
        <end position="70"/>
    </location>
</feature>
<evidence type="ECO:0000313" key="17">
    <source>
        <dbReference type="Proteomes" id="UP000190476"/>
    </source>
</evidence>
<dbReference type="AlphaFoldDB" id="A0A1U6J0P4"/>
<evidence type="ECO:0000256" key="1">
    <source>
        <dbReference type="ARBA" id="ARBA00004651"/>
    </source>
</evidence>
<dbReference type="GO" id="GO:0046677">
    <property type="term" value="P:response to antibiotic"/>
    <property type="evidence" value="ECO:0007669"/>
    <property type="project" value="UniProtKB-KW"/>
</dbReference>
<protein>
    <recommendedName>
        <fullName evidence="4 14">Phosphatidylglycerol lysyltransferase</fullName>
        <ecNumber evidence="3 14">2.3.2.3</ecNumber>
    </recommendedName>
    <alternativeName>
        <fullName evidence="12 14">Lysylphosphatidylglycerol synthase</fullName>
    </alternativeName>
</protein>
<keyword evidence="6 14" id="KW-0808">Transferase</keyword>
<comment type="function">
    <text evidence="14">Catalyzes the transfer of a lysyl group from L-lysyl-tRNA(Lys) to membrane-bound phosphatidylglycerol (PG), which produces lysylphosphatidylglycerol (LPG), a major component of the bacterial membrane with a positive net charge. LPG synthesis contributes to bacterial virulence as it is involved in the resistance mechanism against cationic antimicrobial peptides (CAMP) produces by the host's immune system (defensins, cathelicidins) and by the competing microorganisms.</text>
</comment>
<dbReference type="GO" id="GO:0005886">
    <property type="term" value="C:plasma membrane"/>
    <property type="evidence" value="ECO:0007669"/>
    <property type="project" value="UniProtKB-SubCell"/>
</dbReference>
<dbReference type="Proteomes" id="UP000190476">
    <property type="component" value="Chromosome I"/>
</dbReference>
<name>A0A1U6J0P4_9CLOT</name>
<keyword evidence="17" id="KW-1185">Reference proteome</keyword>
<reference evidence="17" key="1">
    <citation type="submission" date="2017-03" db="EMBL/GenBank/DDBJ databases">
        <authorList>
            <person name="Falquet L."/>
            <person name="Falquet L."/>
        </authorList>
    </citation>
    <scope>NUCLEOTIDE SEQUENCE [LARGE SCALE GENOMIC DNA]</scope>
</reference>
<keyword evidence="9 14" id="KW-0443">Lipid metabolism</keyword>
<evidence type="ECO:0000259" key="15">
    <source>
        <dbReference type="Pfam" id="PF09924"/>
    </source>
</evidence>
<feature type="transmembrane region" description="Helical" evidence="14">
    <location>
        <begin position="90"/>
        <end position="115"/>
    </location>
</feature>
<evidence type="ECO:0000256" key="10">
    <source>
        <dbReference type="ARBA" id="ARBA00023136"/>
    </source>
</evidence>
<feature type="transmembrane region" description="Helical" evidence="14">
    <location>
        <begin position="12"/>
        <end position="30"/>
    </location>
</feature>
<keyword evidence="10 14" id="KW-0472">Membrane</keyword>
<sequence>MDRKLKDRIMLGLKILFITAIFILISMEFTKLFKTFDFRTFNIYKDRLTILNLIVIGILGLVSYIPLSMYDFVLKDVCKIDLSNKRLYKYSWIASSIASIVGFGGTSAIALKGYFYSPHINRDDKKSLVKEVTKIVALNFTGFSMVCFLYSISNIWRMREYNIIEIAMCIIALYTPTLIIYNLYRYFKTEKKSEAINTLKIMGISVIEWITSVILIYSIIRILGTKVTFTHIFPIYVTSCAVGIISMIPGGLGTFDLTFIMGLGAFGVAKEQALLALVLYRVSYYIFPVLIGVVLAIHEGKTVIDKKYNNIFSSISSHISYSISAILIFLTGIMILLFRALPEMRETFRHIYKMLEPASNISLTTEIIMGFLLIAISRMLAYKSKDIFKVVIILLGCALASSLIEHSSPWQIGFLVFVMIFLWFSKKNFYRESFVFSWERLVQDVIFLFGFFIFYLVIYFPRFPFKFKKISTYVRAVLEYNYNYLLLSSLVGFILSIVFIAFVYLIGKYKKYPFETFGDNKEVVAEILENYKGTSLTHLLYLDDKYVFINENKTVLIQYQRYADKLIVLGNPAGNKLEFISAIDEFYNLADRYGYTPIFYQIDQKMIPTLHQYGYQFMKLGEEGIVDLTNFSIAGKKTRGLRAGYNKIAKAGYTFEVVKPKFSEELIEELKEVSEEWLDGKKEKGFSMGFFDEDYLNLDRLFIVRDENNKIKCFANMMPMYDNERSLSIDLMRYSNDAIVGTMDFMILNIIEYGKQEGYKNFNIGMAPLANVGTSRYSFVSERIAAQLSIYGQNFYSFIGIRNFKEKYTKQWVPKYLAYRRNSSLPFTMLQVILLCSKKLNTDR</sequence>
<evidence type="ECO:0000256" key="4">
    <source>
        <dbReference type="ARBA" id="ARBA00021546"/>
    </source>
</evidence>
<evidence type="ECO:0000256" key="5">
    <source>
        <dbReference type="ARBA" id="ARBA00022475"/>
    </source>
</evidence>
<keyword evidence="7 14" id="KW-0812">Transmembrane</keyword>
<dbReference type="InterPro" id="IPR022791">
    <property type="entry name" value="L-PG_synthase/AglD"/>
</dbReference>
<feature type="transmembrane region" description="Helical" evidence="14">
    <location>
        <begin position="361"/>
        <end position="380"/>
    </location>
</feature>
<dbReference type="PANTHER" id="PTHR34697">
    <property type="entry name" value="PHOSPHATIDYLGLYCEROL LYSYLTRANSFERASE"/>
    <property type="match status" value="1"/>
</dbReference>
<evidence type="ECO:0000256" key="8">
    <source>
        <dbReference type="ARBA" id="ARBA00022989"/>
    </source>
</evidence>
<feature type="transmembrane region" description="Helical" evidence="14">
    <location>
        <begin position="318"/>
        <end position="341"/>
    </location>
</feature>
<evidence type="ECO:0000256" key="9">
    <source>
        <dbReference type="ARBA" id="ARBA00023098"/>
    </source>
</evidence>
<keyword evidence="11 14" id="KW-0046">Antibiotic resistance</keyword>
<dbReference type="STRING" id="1351755.CCH01_05500"/>
<dbReference type="NCBIfam" id="NF033480">
    <property type="entry name" value="bifunc_MprF"/>
    <property type="match status" value="1"/>
</dbReference>
<dbReference type="EC" id="2.3.2.3" evidence="3 14"/>
<feature type="transmembrane region" description="Helical" evidence="14">
    <location>
        <begin position="441"/>
        <end position="462"/>
    </location>
</feature>
<dbReference type="NCBIfam" id="TIGR00374">
    <property type="entry name" value="flippase-like domain"/>
    <property type="match status" value="1"/>
</dbReference>
<dbReference type="InterPro" id="IPR016181">
    <property type="entry name" value="Acyl_CoA_acyltransferase"/>
</dbReference>
<proteinExistence type="inferred from homology"/>
<comment type="subcellular location">
    <subcellularLocation>
        <location evidence="1 14">Cell membrane</location>
        <topology evidence="1 14">Multi-pass membrane protein</topology>
    </subcellularLocation>
</comment>
<feature type="transmembrane region" description="Helical" evidence="14">
    <location>
        <begin position="410"/>
        <end position="429"/>
    </location>
</feature>
<feature type="transmembrane region" description="Helical" evidence="14">
    <location>
        <begin position="135"/>
        <end position="156"/>
    </location>
</feature>
<evidence type="ECO:0000256" key="11">
    <source>
        <dbReference type="ARBA" id="ARBA00023251"/>
    </source>
</evidence>
<feature type="transmembrane region" description="Helical" evidence="14">
    <location>
        <begin position="201"/>
        <end position="220"/>
    </location>
</feature>
<keyword evidence="5" id="KW-1003">Cell membrane</keyword>
<accession>A0A1U6J0P4</accession>
<evidence type="ECO:0000256" key="14">
    <source>
        <dbReference type="RuleBase" id="RU363042"/>
    </source>
</evidence>
<evidence type="ECO:0000256" key="3">
    <source>
        <dbReference type="ARBA" id="ARBA00012014"/>
    </source>
</evidence>
<dbReference type="GeneID" id="66300912"/>
<dbReference type="InterPro" id="IPR051211">
    <property type="entry name" value="PG_lysyltransferase"/>
</dbReference>
<dbReference type="Pfam" id="PF09924">
    <property type="entry name" value="LPG_synthase_C"/>
    <property type="match status" value="1"/>
</dbReference>
<organism evidence="16 17">
    <name type="scientific">Clostridium chauvoei JF4335</name>
    <dbReference type="NCBI Taxonomy" id="1351755"/>
    <lineage>
        <taxon>Bacteria</taxon>
        <taxon>Bacillati</taxon>
        <taxon>Bacillota</taxon>
        <taxon>Clostridia</taxon>
        <taxon>Eubacteriales</taxon>
        <taxon>Clostridiaceae</taxon>
        <taxon>Clostridium</taxon>
    </lineage>
</organism>